<evidence type="ECO:0000313" key="2">
    <source>
        <dbReference type="EMBL" id="KAK4187776.1"/>
    </source>
</evidence>
<evidence type="ECO:0000313" key="3">
    <source>
        <dbReference type="Proteomes" id="UP001302126"/>
    </source>
</evidence>
<gene>
    <name evidence="2" type="ORF">QBC35DRAFT_551055</name>
</gene>
<feature type="region of interest" description="Disordered" evidence="1">
    <location>
        <begin position="372"/>
        <end position="402"/>
    </location>
</feature>
<feature type="compositionally biased region" description="Basic residues" evidence="1">
    <location>
        <begin position="391"/>
        <end position="402"/>
    </location>
</feature>
<reference evidence="2" key="1">
    <citation type="journal article" date="2023" name="Mol. Phylogenet. Evol.">
        <title>Genome-scale phylogeny and comparative genomics of the fungal order Sordariales.</title>
        <authorList>
            <person name="Hensen N."/>
            <person name="Bonometti L."/>
            <person name="Westerberg I."/>
            <person name="Brannstrom I.O."/>
            <person name="Guillou S."/>
            <person name="Cros-Aarteil S."/>
            <person name="Calhoun S."/>
            <person name="Haridas S."/>
            <person name="Kuo A."/>
            <person name="Mondo S."/>
            <person name="Pangilinan J."/>
            <person name="Riley R."/>
            <person name="LaButti K."/>
            <person name="Andreopoulos B."/>
            <person name="Lipzen A."/>
            <person name="Chen C."/>
            <person name="Yan M."/>
            <person name="Daum C."/>
            <person name="Ng V."/>
            <person name="Clum A."/>
            <person name="Steindorff A."/>
            <person name="Ohm R.A."/>
            <person name="Martin F."/>
            <person name="Silar P."/>
            <person name="Natvig D.O."/>
            <person name="Lalanne C."/>
            <person name="Gautier V."/>
            <person name="Ament-Velasquez S.L."/>
            <person name="Kruys A."/>
            <person name="Hutchinson M.I."/>
            <person name="Powell A.J."/>
            <person name="Barry K."/>
            <person name="Miller A.N."/>
            <person name="Grigoriev I.V."/>
            <person name="Debuchy R."/>
            <person name="Gladieux P."/>
            <person name="Hiltunen Thoren M."/>
            <person name="Johannesson H."/>
        </authorList>
    </citation>
    <scope>NUCLEOTIDE SEQUENCE</scope>
    <source>
        <strain evidence="2">PSN309</strain>
    </source>
</reference>
<protein>
    <submittedName>
        <fullName evidence="2">Uncharacterized protein</fullName>
    </submittedName>
</protein>
<proteinExistence type="predicted"/>
<name>A0AAN7AGI9_9PEZI</name>
<dbReference type="EMBL" id="MU864397">
    <property type="protein sequence ID" value="KAK4187776.1"/>
    <property type="molecule type" value="Genomic_DNA"/>
</dbReference>
<feature type="compositionally biased region" description="Basic and acidic residues" evidence="1">
    <location>
        <begin position="372"/>
        <end position="390"/>
    </location>
</feature>
<reference evidence="2" key="2">
    <citation type="submission" date="2023-05" db="EMBL/GenBank/DDBJ databases">
        <authorList>
            <consortium name="Lawrence Berkeley National Laboratory"/>
            <person name="Steindorff A."/>
            <person name="Hensen N."/>
            <person name="Bonometti L."/>
            <person name="Westerberg I."/>
            <person name="Brannstrom I.O."/>
            <person name="Guillou S."/>
            <person name="Cros-Aarteil S."/>
            <person name="Calhoun S."/>
            <person name="Haridas S."/>
            <person name="Kuo A."/>
            <person name="Mondo S."/>
            <person name="Pangilinan J."/>
            <person name="Riley R."/>
            <person name="Labutti K."/>
            <person name="Andreopoulos B."/>
            <person name="Lipzen A."/>
            <person name="Chen C."/>
            <person name="Yanf M."/>
            <person name="Daum C."/>
            <person name="Ng V."/>
            <person name="Clum A."/>
            <person name="Ohm R."/>
            <person name="Martin F."/>
            <person name="Silar P."/>
            <person name="Natvig D."/>
            <person name="Lalanne C."/>
            <person name="Gautier V."/>
            <person name="Ament-Velasquez S.L."/>
            <person name="Kruys A."/>
            <person name="Hutchinson M.I."/>
            <person name="Powell A.J."/>
            <person name="Barry K."/>
            <person name="Miller A.N."/>
            <person name="Grigoriev I.V."/>
            <person name="Debuchy R."/>
            <person name="Gladieux P."/>
            <person name="Thoren M.H."/>
            <person name="Johannesson H."/>
        </authorList>
    </citation>
    <scope>NUCLEOTIDE SEQUENCE</scope>
    <source>
        <strain evidence="2">PSN309</strain>
    </source>
</reference>
<organism evidence="2 3">
    <name type="scientific">Podospora australis</name>
    <dbReference type="NCBI Taxonomy" id="1536484"/>
    <lineage>
        <taxon>Eukaryota</taxon>
        <taxon>Fungi</taxon>
        <taxon>Dikarya</taxon>
        <taxon>Ascomycota</taxon>
        <taxon>Pezizomycotina</taxon>
        <taxon>Sordariomycetes</taxon>
        <taxon>Sordariomycetidae</taxon>
        <taxon>Sordariales</taxon>
        <taxon>Podosporaceae</taxon>
        <taxon>Podospora</taxon>
    </lineage>
</organism>
<dbReference type="Proteomes" id="UP001302126">
    <property type="component" value="Unassembled WGS sequence"/>
</dbReference>
<comment type="caution">
    <text evidence="2">The sequence shown here is derived from an EMBL/GenBank/DDBJ whole genome shotgun (WGS) entry which is preliminary data.</text>
</comment>
<sequence>MSRPNSINFKHPQFIFTGYHVLCAVESNYIKQGIQKVNDESQDFSYERKAIIFVGDVFTALLDQYPDARSTETTILFSKLQRFFQEHSEYAVSKAYKHIHRIAFRKALNVICKARNQYHAQHQAKDRDDQPLDEVQKKVADFVDKWLDLLDENNEVKVEKNKIDNRRGSTRTKQRPVRAKGKVEKSFTRIKLHERLIATRSDGLVPLLLPKELDSYIFTERKLASHYLKKKEIIAGEKQTDNFAPGSQQATDYHRCKGKVIAKEAAKAYFDAEDDAWKDLDFKTDCAIREDMFRNRLIPAAERWKVAAGHASESRLGFMTKYPGYFTAESEKNHILQVEANLSSCKNAFEAIAKIEAKFEKIKRDLQQREAGLRAREEGAIDPGKSDARAARRAAKKGAKGK</sequence>
<keyword evidence="3" id="KW-1185">Reference proteome</keyword>
<accession>A0AAN7AGI9</accession>
<dbReference type="AlphaFoldDB" id="A0AAN7AGI9"/>
<evidence type="ECO:0000256" key="1">
    <source>
        <dbReference type="SAM" id="MobiDB-lite"/>
    </source>
</evidence>